<dbReference type="InterPro" id="IPR012683">
    <property type="entry name" value="CHP02302_TM"/>
</dbReference>
<protein>
    <recommendedName>
        <fullName evidence="5">TIGR02302 family protein</fullName>
    </recommendedName>
</protein>
<keyword evidence="2" id="KW-0472">Membrane</keyword>
<keyword evidence="2" id="KW-1133">Transmembrane helix</keyword>
<reference evidence="3 4" key="1">
    <citation type="journal article" date="2018" name="Arch. Microbiol.">
        <title>New insights into the metabolic potential of the phototrophic purple bacterium Rhodopila globiformis DSM 161(T) from its draft genome sequence and evidence for a vanadium-dependent nitrogenase.</title>
        <authorList>
            <person name="Imhoff J.F."/>
            <person name="Rahn T."/>
            <person name="Kunzel S."/>
            <person name="Neulinger S.C."/>
        </authorList>
    </citation>
    <scope>NUCLEOTIDE SEQUENCE [LARGE SCALE GENOMIC DNA]</scope>
    <source>
        <strain evidence="3 4">DSM 161</strain>
    </source>
</reference>
<feature type="compositionally biased region" description="Polar residues" evidence="1">
    <location>
        <begin position="690"/>
        <end position="701"/>
    </location>
</feature>
<feature type="compositionally biased region" description="Low complexity" evidence="1">
    <location>
        <begin position="702"/>
        <end position="716"/>
    </location>
</feature>
<evidence type="ECO:0000313" key="4">
    <source>
        <dbReference type="Proteomes" id="UP000239724"/>
    </source>
</evidence>
<feature type="transmembrane region" description="Helical" evidence="2">
    <location>
        <begin position="21"/>
        <end position="49"/>
    </location>
</feature>
<feature type="transmembrane region" description="Helical" evidence="2">
    <location>
        <begin position="55"/>
        <end position="74"/>
    </location>
</feature>
<evidence type="ECO:0000256" key="1">
    <source>
        <dbReference type="SAM" id="MobiDB-lite"/>
    </source>
</evidence>
<comment type="caution">
    <text evidence="3">The sequence shown here is derived from an EMBL/GenBank/DDBJ whole genome shotgun (WGS) entry which is preliminary data.</text>
</comment>
<dbReference type="RefSeq" id="WP_104521966.1">
    <property type="nucleotide sequence ID" value="NZ_NHRY01000258.1"/>
</dbReference>
<feature type="compositionally biased region" description="Basic residues" evidence="1">
    <location>
        <begin position="602"/>
        <end position="611"/>
    </location>
</feature>
<keyword evidence="4" id="KW-1185">Reference proteome</keyword>
<organism evidence="3 4">
    <name type="scientific">Rhodopila globiformis</name>
    <name type="common">Rhodopseudomonas globiformis</name>
    <dbReference type="NCBI Taxonomy" id="1071"/>
    <lineage>
        <taxon>Bacteria</taxon>
        <taxon>Pseudomonadati</taxon>
        <taxon>Pseudomonadota</taxon>
        <taxon>Alphaproteobacteria</taxon>
        <taxon>Acetobacterales</taxon>
        <taxon>Acetobacteraceae</taxon>
        <taxon>Rhodopila</taxon>
    </lineage>
</organism>
<dbReference type="Proteomes" id="UP000239724">
    <property type="component" value="Unassembled WGS sequence"/>
</dbReference>
<proteinExistence type="predicted"/>
<evidence type="ECO:0000313" key="3">
    <source>
        <dbReference type="EMBL" id="PPQ27437.1"/>
    </source>
</evidence>
<dbReference type="EMBL" id="NHRY01000258">
    <property type="protein sequence ID" value="PPQ27437.1"/>
    <property type="molecule type" value="Genomic_DNA"/>
</dbReference>
<accession>A0A2S6MYJ9</accession>
<keyword evidence="2" id="KW-0812">Transmembrane</keyword>
<feature type="compositionally biased region" description="Basic and acidic residues" evidence="1">
    <location>
        <begin position="771"/>
        <end position="781"/>
    </location>
</feature>
<evidence type="ECO:0008006" key="5">
    <source>
        <dbReference type="Google" id="ProtNLM"/>
    </source>
</evidence>
<gene>
    <name evidence="3" type="ORF">CCS01_27180</name>
</gene>
<dbReference type="AlphaFoldDB" id="A0A2S6MYJ9"/>
<feature type="compositionally biased region" description="Basic and acidic residues" evidence="1">
    <location>
        <begin position="812"/>
        <end position="824"/>
    </location>
</feature>
<evidence type="ECO:0000256" key="2">
    <source>
        <dbReference type="SAM" id="Phobius"/>
    </source>
</evidence>
<feature type="region of interest" description="Disordered" evidence="1">
    <location>
        <begin position="674"/>
        <end position="824"/>
    </location>
</feature>
<feature type="region of interest" description="Disordered" evidence="1">
    <location>
        <begin position="631"/>
        <end position="656"/>
    </location>
</feature>
<feature type="compositionally biased region" description="Basic and acidic residues" evidence="1">
    <location>
        <begin position="480"/>
        <end position="499"/>
    </location>
</feature>
<feature type="region of interest" description="Disordered" evidence="1">
    <location>
        <begin position="480"/>
        <end position="510"/>
    </location>
</feature>
<feature type="region of interest" description="Disordered" evidence="1">
    <location>
        <begin position="594"/>
        <end position="617"/>
    </location>
</feature>
<sequence>MTDPAPLLRRLAGRRFLARAALLFEVLWPALWPPAAVAGVFLCLALLGLPPLLPGWLHLIVLALFLVVFLGLLVRGLRGITVPDDRAADRRLEGQSGLMHRPLSVLTDTPAVTDPVGLALWKAHATRALAQIGQLHVGLPRPGLARRDPRALRYGLLLSVLAALVIANFDAPARLYAAVVPSMPMAPGVPATELQAWITPPAYTRVAPIFLKAESGAVSVPAGSRLTINVSGGSLTPTLTLNDRSEPFNALDHNSFQTEWDLTRGGKLVVTRGGSRLAAWNLTVVADQPPEVSWGSRPGRTRSGQQTRLPWQVSDDYGVSTLQAELRLRDRPDAPPLVVPIPLPGGSPKKAHGVSQPDLTANPWAGLPVVGHLVARDGPGQIGTSADATFELGERPFHNPIAQLLIAARKSLSQHPDDRTEALAALDGLMQEPDAFHGDIGAFLNLSAIYYELVRNNAASAVPEAQGMMWELALHMEEGQTEQSARELEEARQAARDAMNKAQQQPTDANRKELAKRLEELRQAIERHMRALMQEAQRNNDVMPFDPKAMQLSNRDMERLAQQAEQAAKEGRMADAQQEMAQLEKMLDQLRNARTQGGHRQANGRRQKGRRQQSAVQDMIGREGKLLDHAQQRAEQNPAAPQPGDPAAQREADSRVQKALRRALGELMQEFSDQTGEASQGLGEADQAMRQAQSQLNQGNDQGAQQSQQQAIAALQKGGREMAQAMAKQQGSQSGEGEEGEDGSEGTMGMMMPDDQNGDGQGAGPQPGSPDRADQGGRDPLGRYNQGLASDNADVTVPEERERQRTQAIQQELRRREADQQRPRQELDYIDRLLKQF</sequence>
<feature type="transmembrane region" description="Helical" evidence="2">
    <location>
        <begin position="151"/>
        <end position="169"/>
    </location>
</feature>
<name>A0A2S6MYJ9_RHOGL</name>
<dbReference type="OrthoDB" id="8477685at2"/>
<dbReference type="Pfam" id="PF13779">
    <property type="entry name" value="DUF4175"/>
    <property type="match status" value="1"/>
</dbReference>